<dbReference type="InterPro" id="IPR017441">
    <property type="entry name" value="Protein_kinase_ATP_BS"/>
</dbReference>
<dbReference type="InterPro" id="IPR000152">
    <property type="entry name" value="EGF-type_Asp/Asn_hydroxyl_site"/>
</dbReference>
<dbReference type="PROSITE" id="PS00107">
    <property type="entry name" value="PROTEIN_KINASE_ATP"/>
    <property type="match status" value="2"/>
</dbReference>
<keyword evidence="21" id="KW-0675">Receptor</keyword>
<dbReference type="GO" id="GO:0004674">
    <property type="term" value="F:protein serine/threonine kinase activity"/>
    <property type="evidence" value="ECO:0007669"/>
    <property type="project" value="UniProtKB-KW"/>
</dbReference>
<keyword evidence="4" id="KW-0808">Transferase</keyword>
<evidence type="ECO:0000256" key="9">
    <source>
        <dbReference type="ARBA" id="ARBA00022777"/>
    </source>
</evidence>
<dbReference type="GO" id="GO:0007166">
    <property type="term" value="P:cell surface receptor signaling pathway"/>
    <property type="evidence" value="ECO:0007669"/>
    <property type="project" value="InterPro"/>
</dbReference>
<dbReference type="OrthoDB" id="4062651at2759"/>
<feature type="non-terminal residue" evidence="21">
    <location>
        <position position="1"/>
    </location>
</feature>
<keyword evidence="2" id="KW-0723">Serine/threonine-protein kinase</keyword>
<keyword evidence="8 16" id="KW-0547">Nucleotide-binding</keyword>
<dbReference type="PANTHER" id="PTHR27005:SF214">
    <property type="entry name" value="OS08G0501600 PROTEIN"/>
    <property type="match status" value="1"/>
</dbReference>
<sequence>QPPSFICYCFFLLVPYATMHTLAIAALHLLQFLATIPTLVSSQDTAMPGCTSTCHDISIPYPFGIGDERCYHDEGFKLVCDRRQSPPILYMNGPGHRVVDIKLSKKVLYLDTRFRPWLGDQNWSLNLDDRFYRVSAAQNVFVALGCGFNFSVSLPGAGDNASTCISKCNPGYPNMAMDGTCSGNGCCDTTVAEDSNSYVIKLVPLDEANSTLPGPMVMPNATFFVEKGEYWRRTECAIPLQKYAARPESASEVPTHTVVNWMLGNSSCVEAQKSGDFGCLSDNSECHDDPPRGYECQCQQGYNNNPYMPNGCQDINECTQPDLYPCFGRCINTVGSYDCICPSGTDGNPRVKDGCAPNKLKFSGLVIAIGVGSGAVILLFVLAAVATRRKVRAQKAKKRKEYFFKQNRGLLLQQLVDKDIAERMIFSLEELEKATNSFDESRKLGGGGHGTVYKGILSDQRIVAIKKSRHAIKREIDDFINEVAILSQVNHRNVVKLFGCCLETEVPLLVYEFISNGTLHDHLHVCAPQSLSWHERMRIALEIARSLAYLHSAASVSIIHRDIKTTNILLDDRLIAKISDFGASRGMPIDQTAVTTTIQGTFGYLDPEYYQTSRLTEKSDVYSFGVILVELLTRRRPSSYISPEGFNLVSQFVLLVNGDGLCDILDPQVTEEVKGEINEVAAIAVMCLNPKGEDRPTMRQVETRLEGLQSSADNTGSNQKTEEQAVRLSHPSVEHTRQLAIANAPRRRNFPRQAASRRRASGESLYHPPQVKVLLMFPCTCAIMHALVIAALQFLAIIPTLVSYDMAIPGCIPTCNNINIPYPFSVGDEGCYREKGFKLVCDMGVHPPKLYMDGPGYEVLHIDLIGRVLHLDTGIIPVLLFGSDSYNRNWKLFLDDRLYQVSAAKNVFIALGCGFQFLNTLPGTEDNASTCNSICHPSYPKMSISGTCSGIGCCDTVVSEDSNSYTIKLVPLEEANTSLSGPMLPFNASIVVMKKELWRKEYVMSLQRYAFYAPFLPESAPRVPIHTVVNWVLSNSSCAEAQNSGGVRCRSNNSACHDDPPQGYACECNQGYEGNAYMPNGCQDIDECTLDPSPCFGQCINTIGSRKVRARKAKKLKYFFFKQNRGFLLQQLVDKDIAERMIFSLEELEKATNSFDEAQKLGSGGYGTVYKGILVDQRIVAIKMSRHEIKREIDAFINEVAILSQVNHRNVVKLFGCCLETEVPLLIYEFISNGTLHEHLHLVAKVSDFGAARGIPIDQTAVTITIQGTSGYFDPEYYQTSRFTGKSDVYSFGVILVELLTWRKPSAYISPEGLNLVAQFILLASEDRVCEIVDPQVTGEVKEEEFNEVSAIAVMCLNSKGGDRPTIRKVETRLKGLQSMTGNSITGNSPMTQEHAIGLNHSSVEGSNTNAGDYNLSRRYSMEDEVWSSMSFPR</sequence>
<feature type="compositionally biased region" description="Polar residues" evidence="17">
    <location>
        <begin position="708"/>
        <end position="719"/>
    </location>
</feature>
<evidence type="ECO:0000256" key="5">
    <source>
        <dbReference type="ARBA" id="ARBA00022692"/>
    </source>
</evidence>
<dbReference type="GO" id="GO:0030247">
    <property type="term" value="F:polysaccharide binding"/>
    <property type="evidence" value="ECO:0007669"/>
    <property type="project" value="InterPro"/>
</dbReference>
<keyword evidence="11 18" id="KW-1133">Transmembrane helix</keyword>
<dbReference type="GO" id="GO:0005524">
    <property type="term" value="F:ATP binding"/>
    <property type="evidence" value="ECO:0007669"/>
    <property type="project" value="UniProtKB-UniRule"/>
</dbReference>
<evidence type="ECO:0000256" key="13">
    <source>
        <dbReference type="ARBA" id="ARBA00023157"/>
    </source>
</evidence>
<dbReference type="InterPro" id="IPR008271">
    <property type="entry name" value="Ser/Thr_kinase_AS"/>
</dbReference>
<evidence type="ECO:0000256" key="6">
    <source>
        <dbReference type="ARBA" id="ARBA00022729"/>
    </source>
</evidence>
<evidence type="ECO:0000256" key="7">
    <source>
        <dbReference type="ARBA" id="ARBA00022737"/>
    </source>
</evidence>
<comment type="caution">
    <text evidence="15">Lacks conserved residue(s) required for the propagation of feature annotation.</text>
</comment>
<keyword evidence="13" id="KW-1015">Disulfide bond</keyword>
<keyword evidence="6" id="KW-0732">Signal</keyword>
<dbReference type="InterPro" id="IPR000719">
    <property type="entry name" value="Prot_kinase_dom"/>
</dbReference>
<dbReference type="InterPro" id="IPR001245">
    <property type="entry name" value="Ser-Thr/Tyr_kinase_cat_dom"/>
</dbReference>
<dbReference type="PANTHER" id="PTHR27005">
    <property type="entry name" value="WALL-ASSOCIATED RECEPTOR KINASE-LIKE 21"/>
    <property type="match status" value="1"/>
</dbReference>
<dbReference type="CDD" id="cd00054">
    <property type="entry name" value="EGF_CA"/>
    <property type="match status" value="1"/>
</dbReference>
<dbReference type="CDD" id="cd14066">
    <property type="entry name" value="STKc_IRAK"/>
    <property type="match status" value="1"/>
</dbReference>
<keyword evidence="9 21" id="KW-0418">Kinase</keyword>
<evidence type="ECO:0000256" key="4">
    <source>
        <dbReference type="ARBA" id="ARBA00022679"/>
    </source>
</evidence>
<dbReference type="PROSITE" id="PS50026">
    <property type="entry name" value="EGF_3"/>
    <property type="match status" value="1"/>
</dbReference>
<dbReference type="Gene3D" id="3.30.200.20">
    <property type="entry name" value="Phosphorylase Kinase, domain 1"/>
    <property type="match status" value="2"/>
</dbReference>
<evidence type="ECO:0000256" key="2">
    <source>
        <dbReference type="ARBA" id="ARBA00022527"/>
    </source>
</evidence>
<dbReference type="InterPro" id="IPR045274">
    <property type="entry name" value="WAK-like"/>
</dbReference>
<evidence type="ECO:0000256" key="16">
    <source>
        <dbReference type="PROSITE-ProRule" id="PRU10141"/>
    </source>
</evidence>
<keyword evidence="7" id="KW-0677">Repeat</keyword>
<evidence type="ECO:0000259" key="19">
    <source>
        <dbReference type="PROSITE" id="PS50011"/>
    </source>
</evidence>
<keyword evidence="5 18" id="KW-0812">Transmembrane</keyword>
<feature type="domain" description="EGF-like" evidence="20">
    <location>
        <begin position="314"/>
        <end position="356"/>
    </location>
</feature>
<dbReference type="Proteomes" id="UP000095767">
    <property type="component" value="Unassembled WGS sequence"/>
</dbReference>
<dbReference type="InterPro" id="IPR001881">
    <property type="entry name" value="EGF-like_Ca-bd_dom"/>
</dbReference>
<dbReference type="PROSITE" id="PS00010">
    <property type="entry name" value="ASX_HYDROXYL"/>
    <property type="match status" value="1"/>
</dbReference>
<dbReference type="InterPro" id="IPR018097">
    <property type="entry name" value="EGF_Ca-bd_CS"/>
</dbReference>
<evidence type="ECO:0000256" key="8">
    <source>
        <dbReference type="ARBA" id="ARBA00022741"/>
    </source>
</evidence>
<feature type="transmembrane region" description="Helical" evidence="18">
    <location>
        <begin position="773"/>
        <end position="798"/>
    </location>
</feature>
<proteinExistence type="predicted"/>
<keyword evidence="14" id="KW-0325">Glycoprotein</keyword>
<evidence type="ECO:0000313" key="21">
    <source>
        <dbReference type="EMBL" id="OEL26216.1"/>
    </source>
</evidence>
<evidence type="ECO:0000256" key="14">
    <source>
        <dbReference type="ARBA" id="ARBA00023180"/>
    </source>
</evidence>
<evidence type="ECO:0000256" key="1">
    <source>
        <dbReference type="ARBA" id="ARBA00004479"/>
    </source>
</evidence>
<accession>A0A1E5VM78</accession>
<evidence type="ECO:0000256" key="11">
    <source>
        <dbReference type="ARBA" id="ARBA00022989"/>
    </source>
</evidence>
<protein>
    <submittedName>
        <fullName evidence="21">Wall-associated receptor kinase 5</fullName>
    </submittedName>
</protein>
<dbReference type="STRING" id="888268.A0A1E5VM78"/>
<feature type="domain" description="Protein kinase" evidence="19">
    <location>
        <begin position="438"/>
        <end position="708"/>
    </location>
</feature>
<evidence type="ECO:0000313" key="22">
    <source>
        <dbReference type="Proteomes" id="UP000095767"/>
    </source>
</evidence>
<feature type="domain" description="Protein kinase" evidence="19">
    <location>
        <begin position="1155"/>
        <end position="1434"/>
    </location>
</feature>
<dbReference type="PROSITE" id="PS01187">
    <property type="entry name" value="EGF_CA"/>
    <property type="match status" value="1"/>
</dbReference>
<comment type="subcellular location">
    <subcellularLocation>
        <location evidence="1">Membrane</location>
        <topology evidence="1">Single-pass type I membrane protein</topology>
    </subcellularLocation>
</comment>
<dbReference type="GO" id="GO:0005509">
    <property type="term" value="F:calcium ion binding"/>
    <property type="evidence" value="ECO:0007669"/>
    <property type="project" value="InterPro"/>
</dbReference>
<dbReference type="Pfam" id="PF07714">
    <property type="entry name" value="PK_Tyr_Ser-Thr"/>
    <property type="match status" value="3"/>
</dbReference>
<dbReference type="EMBL" id="LWDX02035151">
    <property type="protein sequence ID" value="OEL26216.1"/>
    <property type="molecule type" value="Genomic_DNA"/>
</dbReference>
<dbReference type="PROSITE" id="PS00108">
    <property type="entry name" value="PROTEIN_KINASE_ST"/>
    <property type="match status" value="1"/>
</dbReference>
<evidence type="ECO:0000256" key="3">
    <source>
        <dbReference type="ARBA" id="ARBA00022536"/>
    </source>
</evidence>
<dbReference type="InterPro" id="IPR011009">
    <property type="entry name" value="Kinase-like_dom_sf"/>
</dbReference>
<keyword evidence="10 16" id="KW-0067">ATP-binding</keyword>
<evidence type="ECO:0000256" key="15">
    <source>
        <dbReference type="PROSITE-ProRule" id="PRU00076"/>
    </source>
</evidence>
<dbReference type="PROSITE" id="PS50011">
    <property type="entry name" value="PROTEIN_KINASE_DOM"/>
    <property type="match status" value="2"/>
</dbReference>
<feature type="binding site" evidence="16">
    <location>
        <position position="467"/>
    </location>
    <ligand>
        <name>ATP</name>
        <dbReference type="ChEBI" id="CHEBI:30616"/>
    </ligand>
</feature>
<keyword evidence="12 18" id="KW-0472">Membrane</keyword>
<dbReference type="InterPro" id="IPR000742">
    <property type="entry name" value="EGF"/>
</dbReference>
<dbReference type="SUPFAM" id="SSF56112">
    <property type="entry name" value="Protein kinase-like (PK-like)"/>
    <property type="match status" value="2"/>
</dbReference>
<dbReference type="Gene3D" id="2.10.25.10">
    <property type="entry name" value="Laminin"/>
    <property type="match status" value="2"/>
</dbReference>
<dbReference type="SMART" id="SM00179">
    <property type="entry name" value="EGF_CA"/>
    <property type="match status" value="2"/>
</dbReference>
<evidence type="ECO:0000256" key="17">
    <source>
        <dbReference type="SAM" id="MobiDB-lite"/>
    </source>
</evidence>
<dbReference type="FunFam" id="3.30.200.20:FF:000043">
    <property type="entry name" value="Wall-associated receptor kinase 2"/>
    <property type="match status" value="2"/>
</dbReference>
<comment type="caution">
    <text evidence="21">The sequence shown here is derived from an EMBL/GenBank/DDBJ whole genome shotgun (WGS) entry which is preliminary data.</text>
</comment>
<dbReference type="FunFam" id="1.10.510.10:FF:000084">
    <property type="entry name" value="Wall-associated receptor kinase 2"/>
    <property type="match status" value="1"/>
</dbReference>
<dbReference type="SMART" id="SM00220">
    <property type="entry name" value="S_TKc"/>
    <property type="match status" value="2"/>
</dbReference>
<evidence type="ECO:0000256" key="18">
    <source>
        <dbReference type="SAM" id="Phobius"/>
    </source>
</evidence>
<dbReference type="InterPro" id="IPR025287">
    <property type="entry name" value="WAK_GUB"/>
</dbReference>
<feature type="binding site" evidence="16">
    <location>
        <position position="1183"/>
    </location>
    <ligand>
        <name>ATP</name>
        <dbReference type="ChEBI" id="CHEBI:30616"/>
    </ligand>
</feature>
<dbReference type="Pfam" id="PF13947">
    <property type="entry name" value="GUB_WAK_bind"/>
    <property type="match status" value="2"/>
</dbReference>
<keyword evidence="3 15" id="KW-0245">EGF-like domain</keyword>
<gene>
    <name evidence="21" type="ORF">BAE44_0012768</name>
</gene>
<name>A0A1E5VM78_9POAL</name>
<dbReference type="SMART" id="SM00181">
    <property type="entry name" value="EGF"/>
    <property type="match status" value="3"/>
</dbReference>
<dbReference type="InterPro" id="IPR009030">
    <property type="entry name" value="Growth_fac_rcpt_cys_sf"/>
</dbReference>
<dbReference type="SUPFAM" id="SSF57184">
    <property type="entry name" value="Growth factor receptor domain"/>
    <property type="match status" value="1"/>
</dbReference>
<feature type="transmembrane region" description="Helical" evidence="18">
    <location>
        <begin position="362"/>
        <end position="385"/>
    </location>
</feature>
<evidence type="ECO:0000256" key="12">
    <source>
        <dbReference type="ARBA" id="ARBA00023136"/>
    </source>
</evidence>
<dbReference type="Gene3D" id="1.10.510.10">
    <property type="entry name" value="Transferase(Phosphotransferase) domain 1"/>
    <property type="match status" value="2"/>
</dbReference>
<dbReference type="GO" id="GO:0005886">
    <property type="term" value="C:plasma membrane"/>
    <property type="evidence" value="ECO:0007669"/>
    <property type="project" value="TreeGrafter"/>
</dbReference>
<feature type="region of interest" description="Disordered" evidence="17">
    <location>
        <begin position="707"/>
        <end position="729"/>
    </location>
</feature>
<organism evidence="21 22">
    <name type="scientific">Dichanthelium oligosanthes</name>
    <dbReference type="NCBI Taxonomy" id="888268"/>
    <lineage>
        <taxon>Eukaryota</taxon>
        <taxon>Viridiplantae</taxon>
        <taxon>Streptophyta</taxon>
        <taxon>Embryophyta</taxon>
        <taxon>Tracheophyta</taxon>
        <taxon>Spermatophyta</taxon>
        <taxon>Magnoliopsida</taxon>
        <taxon>Liliopsida</taxon>
        <taxon>Poales</taxon>
        <taxon>Poaceae</taxon>
        <taxon>PACMAD clade</taxon>
        <taxon>Panicoideae</taxon>
        <taxon>Panicodae</taxon>
        <taxon>Paniceae</taxon>
        <taxon>Dichantheliinae</taxon>
        <taxon>Dichanthelium</taxon>
    </lineage>
</organism>
<keyword evidence="22" id="KW-1185">Reference proteome</keyword>
<dbReference type="FunFam" id="2.10.25.10:FF:000355">
    <property type="entry name" value="Wall-associated receptor kinase 3"/>
    <property type="match status" value="1"/>
</dbReference>
<evidence type="ECO:0000259" key="20">
    <source>
        <dbReference type="PROSITE" id="PS50026"/>
    </source>
</evidence>
<reference evidence="21 22" key="1">
    <citation type="submission" date="2016-09" db="EMBL/GenBank/DDBJ databases">
        <title>The draft genome of Dichanthelium oligosanthes: A C3 panicoid grass species.</title>
        <authorList>
            <person name="Studer A.J."/>
            <person name="Schnable J.C."/>
            <person name="Brutnell T.P."/>
        </authorList>
    </citation>
    <scope>NUCLEOTIDE SEQUENCE [LARGE SCALE GENOMIC DNA]</scope>
    <source>
        <strain evidence="22">cv. Kellogg 1175</strain>
        <tissue evidence="21">Leaf</tissue>
    </source>
</reference>
<evidence type="ECO:0000256" key="10">
    <source>
        <dbReference type="ARBA" id="ARBA00022840"/>
    </source>
</evidence>